<gene>
    <name evidence="4" type="ORF">ACFPN2_03400</name>
</gene>
<accession>A0ABV8SMH1</accession>
<dbReference type="PANTHER" id="PTHR42776">
    <property type="entry name" value="SERINE PEPTIDASE S9 FAMILY MEMBER"/>
    <property type="match status" value="1"/>
</dbReference>
<evidence type="ECO:0000259" key="3">
    <source>
        <dbReference type="Pfam" id="PF00326"/>
    </source>
</evidence>
<keyword evidence="2" id="KW-0732">Signal</keyword>
<dbReference type="SUPFAM" id="SSF53474">
    <property type="entry name" value="alpha/beta-Hydrolases"/>
    <property type="match status" value="1"/>
</dbReference>
<keyword evidence="1 4" id="KW-0378">Hydrolase</keyword>
<dbReference type="Gene3D" id="3.40.50.1820">
    <property type="entry name" value="alpha/beta hydrolase"/>
    <property type="match status" value="1"/>
</dbReference>
<evidence type="ECO:0000313" key="4">
    <source>
        <dbReference type="EMBL" id="MFC4308118.1"/>
    </source>
</evidence>
<protein>
    <submittedName>
        <fullName evidence="4">Alpha/beta hydrolase family protein</fullName>
        <ecNumber evidence="4">3.4.-.-</ecNumber>
    </submittedName>
</protein>
<evidence type="ECO:0000313" key="5">
    <source>
        <dbReference type="Proteomes" id="UP001595904"/>
    </source>
</evidence>
<dbReference type="SUPFAM" id="SSF82171">
    <property type="entry name" value="DPP6 N-terminal domain-like"/>
    <property type="match status" value="1"/>
</dbReference>
<organism evidence="4 5">
    <name type="scientific">Steroidobacter flavus</name>
    <dbReference type="NCBI Taxonomy" id="1842136"/>
    <lineage>
        <taxon>Bacteria</taxon>
        <taxon>Pseudomonadati</taxon>
        <taxon>Pseudomonadota</taxon>
        <taxon>Gammaproteobacteria</taxon>
        <taxon>Steroidobacterales</taxon>
        <taxon>Steroidobacteraceae</taxon>
        <taxon>Steroidobacter</taxon>
    </lineage>
</organism>
<dbReference type="InterPro" id="IPR001375">
    <property type="entry name" value="Peptidase_S9_cat"/>
</dbReference>
<dbReference type="EC" id="3.4.-.-" evidence="4"/>
<dbReference type="Proteomes" id="UP001595904">
    <property type="component" value="Unassembled WGS sequence"/>
</dbReference>
<dbReference type="Pfam" id="PF00326">
    <property type="entry name" value="Peptidase_S9"/>
    <property type="match status" value="1"/>
</dbReference>
<feature type="signal peptide" evidence="2">
    <location>
        <begin position="1"/>
        <end position="29"/>
    </location>
</feature>
<sequence length="648" mass="71627">MNASTNGISPRKFLFLSLCLLAGVTSAYADTATPSPIDAFARLPAIRNVAVSPDGKQLLLIAGVDDQEAVATVSVDFSGAPKFIFASKPGDYDLSWCGWANNKRILCGVTATVREGTVLYSISRMVGVDADGANQKVLLQESEAGRTQFQDDILDWTPNEPDTVLMALDMERTGYPAIYEVNVNSGRRLIRNRDYYPIRGYATDGAGNVRFGYGYRRDSPVLEYFARMDNEKKWLPLAKVKAFGGSDELVPIAILPGTNRAFAQGTYEGRDALWEMDLTDQVEPKLVFSHPHVDASDPILTPDRKLIGIYYETDRPFVHYTDDATRAQVDVINRVLPDTFNVLSDYSDDRKVYVVRSYSDVKGPTYYLLRAGDKKIYKIDTAYPELDPKTIGRMQSISYKASDGVEIPGYLTVPPGVRAEKLPLIVMPHGGPIARDSWDFDFLRAFLVSRGYAVLQMNFRGSSGYGGDWFHAAHQDWGGLTYTDITDGTKWAIEKGIADPKRVCVVGWSFGGYAALLSAVRNSDLYRCSASIAGVSDLKDLLAEARAFSNRAIVREQLGTNKDKLKEDSPLRHVANISIPVFLIHGDRDVQVDVDHSRQMASALKSAGKPHQAIFLKNAGHQLNRKSDRVTLLTELEKFLAQNLGTGS</sequence>
<dbReference type="RefSeq" id="WP_380594972.1">
    <property type="nucleotide sequence ID" value="NZ_JBHSDU010000001.1"/>
</dbReference>
<reference evidence="5" key="1">
    <citation type="journal article" date="2019" name="Int. J. Syst. Evol. Microbiol.">
        <title>The Global Catalogue of Microorganisms (GCM) 10K type strain sequencing project: providing services to taxonomists for standard genome sequencing and annotation.</title>
        <authorList>
            <consortium name="The Broad Institute Genomics Platform"/>
            <consortium name="The Broad Institute Genome Sequencing Center for Infectious Disease"/>
            <person name="Wu L."/>
            <person name="Ma J."/>
        </authorList>
    </citation>
    <scope>NUCLEOTIDE SEQUENCE [LARGE SCALE GENOMIC DNA]</scope>
    <source>
        <strain evidence="5">CGMCC 1.10759</strain>
    </source>
</reference>
<evidence type="ECO:0000256" key="1">
    <source>
        <dbReference type="ARBA" id="ARBA00022801"/>
    </source>
</evidence>
<name>A0ABV8SMH1_9GAMM</name>
<evidence type="ECO:0000256" key="2">
    <source>
        <dbReference type="SAM" id="SignalP"/>
    </source>
</evidence>
<dbReference type="InterPro" id="IPR029058">
    <property type="entry name" value="AB_hydrolase_fold"/>
</dbReference>
<dbReference type="PANTHER" id="PTHR42776:SF27">
    <property type="entry name" value="DIPEPTIDYL PEPTIDASE FAMILY MEMBER 6"/>
    <property type="match status" value="1"/>
</dbReference>
<proteinExistence type="predicted"/>
<dbReference type="GO" id="GO:0016787">
    <property type="term" value="F:hydrolase activity"/>
    <property type="evidence" value="ECO:0007669"/>
    <property type="project" value="UniProtKB-KW"/>
</dbReference>
<keyword evidence="5" id="KW-1185">Reference proteome</keyword>
<feature type="domain" description="Peptidase S9 prolyl oligopeptidase catalytic" evidence="3">
    <location>
        <begin position="438"/>
        <end position="645"/>
    </location>
</feature>
<dbReference type="EMBL" id="JBHSDU010000001">
    <property type="protein sequence ID" value="MFC4308118.1"/>
    <property type="molecule type" value="Genomic_DNA"/>
</dbReference>
<comment type="caution">
    <text evidence="4">The sequence shown here is derived from an EMBL/GenBank/DDBJ whole genome shotgun (WGS) entry which is preliminary data.</text>
</comment>
<feature type="chain" id="PRO_5045298197" evidence="2">
    <location>
        <begin position="30"/>
        <end position="648"/>
    </location>
</feature>